<evidence type="ECO:0000256" key="1">
    <source>
        <dbReference type="SAM" id="SignalP"/>
    </source>
</evidence>
<reference evidence="2 3" key="1">
    <citation type="submission" date="2019-04" db="EMBL/GenBank/DDBJ databases">
        <title>Isolation and identification of Cellulomonas shaoxiangyii sp. Nov. isolated from feces of the Tibetan antelopes (Pantholops hodgsonii) in the Qinghai-Tibet plateau of China.</title>
        <authorList>
            <person name="Tian Z."/>
        </authorList>
    </citation>
    <scope>NUCLEOTIDE SEQUENCE [LARGE SCALE GENOMIC DNA]</scope>
    <source>
        <strain evidence="2 3">Z28</strain>
    </source>
</reference>
<dbReference type="Proteomes" id="UP000296469">
    <property type="component" value="Chromosome"/>
</dbReference>
<accession>A0A4P7SIP4</accession>
<name>A0A4P7SIP4_9CELL</name>
<dbReference type="OrthoDB" id="4457696at2"/>
<gene>
    <name evidence="2" type="ORF">E5225_04610</name>
</gene>
<organism evidence="2 3">
    <name type="scientific">Cellulomonas shaoxiangyii</name>
    <dbReference type="NCBI Taxonomy" id="2566013"/>
    <lineage>
        <taxon>Bacteria</taxon>
        <taxon>Bacillati</taxon>
        <taxon>Actinomycetota</taxon>
        <taxon>Actinomycetes</taxon>
        <taxon>Micrococcales</taxon>
        <taxon>Cellulomonadaceae</taxon>
        <taxon>Cellulomonas</taxon>
    </lineage>
</organism>
<evidence type="ECO:0000313" key="2">
    <source>
        <dbReference type="EMBL" id="QCB92946.1"/>
    </source>
</evidence>
<evidence type="ECO:0008006" key="4">
    <source>
        <dbReference type="Google" id="ProtNLM"/>
    </source>
</evidence>
<keyword evidence="1" id="KW-0732">Signal</keyword>
<proteinExistence type="predicted"/>
<keyword evidence="3" id="KW-1185">Reference proteome</keyword>
<evidence type="ECO:0000313" key="3">
    <source>
        <dbReference type="Proteomes" id="UP000296469"/>
    </source>
</evidence>
<feature type="signal peptide" evidence="1">
    <location>
        <begin position="1"/>
        <end position="21"/>
    </location>
</feature>
<protein>
    <recommendedName>
        <fullName evidence="4">DUF3515 family protein</fullName>
    </recommendedName>
</protein>
<dbReference type="EMBL" id="CP039291">
    <property type="protein sequence ID" value="QCB92946.1"/>
    <property type="molecule type" value="Genomic_DNA"/>
</dbReference>
<sequence length="196" mass="19369">MARALLAAALVLPAAACSDGAATGAPAAAPVTTGVRSDASCLVPEVLEALVLQPDPAATASAGAVERGAPPDGFVADTVLVCRRGEPMRDSAGTWHSVTATRLEGDLTELLRLVAPGSTPGACTDGPPPQVWLVDALDDAVLLPAEAACTGTGDAVVAALDALDVVRRTEEPVSLAVRADADALGPGAPGARAARP</sequence>
<dbReference type="RefSeq" id="WP_135973007.1">
    <property type="nucleotide sequence ID" value="NZ_CP039291.1"/>
</dbReference>
<dbReference type="KEGG" id="celz:E5225_04610"/>
<feature type="chain" id="PRO_5039135065" description="DUF3515 family protein" evidence="1">
    <location>
        <begin position="22"/>
        <end position="196"/>
    </location>
</feature>
<dbReference type="AlphaFoldDB" id="A0A4P7SIP4"/>